<keyword evidence="1" id="KW-0560">Oxidoreductase</keyword>
<dbReference type="STRING" id="61424.A0A2T9YU82"/>
<gene>
    <name evidence="4" type="ORF">BB559_002568</name>
</gene>
<dbReference type="GO" id="GO:0005737">
    <property type="term" value="C:cytoplasm"/>
    <property type="evidence" value="ECO:0007669"/>
    <property type="project" value="InterPro"/>
</dbReference>
<dbReference type="PRINTS" id="PR01625">
    <property type="entry name" value="GSTRNSFRASEO"/>
</dbReference>
<feature type="domain" description="GST N-terminal" evidence="2">
    <location>
        <begin position="7"/>
        <end position="86"/>
    </location>
</feature>
<name>A0A2T9YU82_9FUNG</name>
<dbReference type="PROSITE" id="PS50404">
    <property type="entry name" value="GST_NTER"/>
    <property type="match status" value="1"/>
</dbReference>
<dbReference type="EMBL" id="MBFT01000164">
    <property type="protein sequence ID" value="PVU95907.1"/>
    <property type="molecule type" value="Genomic_DNA"/>
</dbReference>
<dbReference type="Pfam" id="PF13410">
    <property type="entry name" value="GST_C_2"/>
    <property type="match status" value="1"/>
</dbReference>
<dbReference type="SUPFAM" id="SSF47616">
    <property type="entry name" value="GST C-terminal domain-like"/>
    <property type="match status" value="1"/>
</dbReference>
<evidence type="ECO:0000256" key="1">
    <source>
        <dbReference type="ARBA" id="ARBA00023002"/>
    </source>
</evidence>
<evidence type="ECO:0000259" key="3">
    <source>
        <dbReference type="PROSITE" id="PS50405"/>
    </source>
</evidence>
<dbReference type="FunFam" id="3.40.30.10:FF:000123">
    <property type="entry name" value="Glutathione transferase o1"/>
    <property type="match status" value="1"/>
</dbReference>
<evidence type="ECO:0000259" key="2">
    <source>
        <dbReference type="PROSITE" id="PS50404"/>
    </source>
</evidence>
<dbReference type="SFLD" id="SFLDG00358">
    <property type="entry name" value="Main_(cytGST)"/>
    <property type="match status" value="1"/>
</dbReference>
<dbReference type="PANTHER" id="PTHR43968">
    <property type="match status" value="1"/>
</dbReference>
<dbReference type="OrthoDB" id="202840at2759"/>
<keyword evidence="5" id="KW-1185">Reference proteome</keyword>
<dbReference type="SUPFAM" id="SSF52833">
    <property type="entry name" value="Thioredoxin-like"/>
    <property type="match status" value="1"/>
</dbReference>
<dbReference type="InterPro" id="IPR036282">
    <property type="entry name" value="Glutathione-S-Trfase_C_sf"/>
</dbReference>
<dbReference type="InterPro" id="IPR005442">
    <property type="entry name" value="GST_omega"/>
</dbReference>
<dbReference type="Proteomes" id="UP000245699">
    <property type="component" value="Unassembled WGS sequence"/>
</dbReference>
<protein>
    <recommendedName>
        <fullName evidence="6">GST N-terminal domain-containing protein</fullName>
    </recommendedName>
</protein>
<dbReference type="InterPro" id="IPR040079">
    <property type="entry name" value="Glutathione_S-Trfase"/>
</dbReference>
<evidence type="ECO:0000313" key="4">
    <source>
        <dbReference type="EMBL" id="PVU95907.1"/>
    </source>
</evidence>
<dbReference type="GO" id="GO:0004364">
    <property type="term" value="F:glutathione transferase activity"/>
    <property type="evidence" value="ECO:0007669"/>
    <property type="project" value="InterPro"/>
</dbReference>
<dbReference type="PANTHER" id="PTHR43968:SF6">
    <property type="entry name" value="GLUTATHIONE S-TRANSFERASE OMEGA"/>
    <property type="match status" value="1"/>
</dbReference>
<dbReference type="Gene3D" id="3.40.30.10">
    <property type="entry name" value="Glutaredoxin"/>
    <property type="match status" value="1"/>
</dbReference>
<dbReference type="AlphaFoldDB" id="A0A2T9YU82"/>
<dbReference type="Pfam" id="PF13417">
    <property type="entry name" value="GST_N_3"/>
    <property type="match status" value="1"/>
</dbReference>
<accession>A0A2T9YU82</accession>
<organism evidence="4 5">
    <name type="scientific">Furculomyces boomerangus</name>
    <dbReference type="NCBI Taxonomy" id="61424"/>
    <lineage>
        <taxon>Eukaryota</taxon>
        <taxon>Fungi</taxon>
        <taxon>Fungi incertae sedis</taxon>
        <taxon>Zoopagomycota</taxon>
        <taxon>Kickxellomycotina</taxon>
        <taxon>Harpellomycetes</taxon>
        <taxon>Harpellales</taxon>
        <taxon>Harpellaceae</taxon>
        <taxon>Furculomyces</taxon>
    </lineage>
</organism>
<dbReference type="InterPro" id="IPR050983">
    <property type="entry name" value="GST_Omega/HSP26"/>
</dbReference>
<reference evidence="4 5" key="1">
    <citation type="journal article" date="2018" name="MBio">
        <title>Comparative Genomics Reveals the Core Gene Toolbox for the Fungus-Insect Symbiosis.</title>
        <authorList>
            <person name="Wang Y."/>
            <person name="Stata M."/>
            <person name="Wang W."/>
            <person name="Stajich J.E."/>
            <person name="White M.M."/>
            <person name="Moncalvo J.M."/>
        </authorList>
    </citation>
    <scope>NUCLEOTIDE SEQUENCE [LARGE SCALE GENOMIC DNA]</scope>
    <source>
        <strain evidence="4 5">AUS-77-4</strain>
    </source>
</reference>
<dbReference type="Gene3D" id="1.20.1050.10">
    <property type="match status" value="1"/>
</dbReference>
<proteinExistence type="predicted"/>
<feature type="domain" description="GST C-terminal" evidence="3">
    <location>
        <begin position="91"/>
        <end position="225"/>
    </location>
</feature>
<dbReference type="InterPro" id="IPR004045">
    <property type="entry name" value="Glutathione_S-Trfase_N"/>
</dbReference>
<evidence type="ECO:0000313" key="5">
    <source>
        <dbReference type="Proteomes" id="UP000245699"/>
    </source>
</evidence>
<evidence type="ECO:0008006" key="6">
    <source>
        <dbReference type="Google" id="ProtNLM"/>
    </source>
</evidence>
<dbReference type="InterPro" id="IPR036249">
    <property type="entry name" value="Thioredoxin-like_sf"/>
</dbReference>
<dbReference type="SFLD" id="SFLDS00019">
    <property type="entry name" value="Glutathione_Transferase_(cytos"/>
    <property type="match status" value="1"/>
</dbReference>
<comment type="caution">
    <text evidence="4">The sequence shown here is derived from an EMBL/GenBank/DDBJ whole genome shotgun (WGS) entry which is preliminary data.</text>
</comment>
<sequence>MYPFNPNKPTLYTSKTCPFAHRTVICLAETGVDYETIYINLRDKPEWYPLINPASKVPAMRLTSGDILVESLIISEYLSELYPQAGLMPEDPFDKYRIRIFIENFSANLQTSPYVLLRNGDNDSKHAKLNELVNKLHQLNKLLMESSPEGPFFLGEKFTLADIATFPFIERLFMAAKLLGMSIENISGLERFYQWSDAIRNRPSYKSTVASYDELAASYKRHIPK</sequence>
<dbReference type="InterPro" id="IPR010987">
    <property type="entry name" value="Glutathione-S-Trfase_C-like"/>
</dbReference>
<dbReference type="PROSITE" id="PS50405">
    <property type="entry name" value="GST_CTER"/>
    <property type="match status" value="1"/>
</dbReference>
<dbReference type="GO" id="GO:0045174">
    <property type="term" value="F:glutathione dehydrogenase (ascorbate) activity"/>
    <property type="evidence" value="ECO:0007669"/>
    <property type="project" value="UniProtKB-ARBA"/>
</dbReference>